<proteinExistence type="predicted"/>
<dbReference type="InterPro" id="IPR001810">
    <property type="entry name" value="F-box_dom"/>
</dbReference>
<gene>
    <name evidence="3" type="ORF">GQ43DRAFT_480790</name>
</gene>
<evidence type="ECO:0000313" key="3">
    <source>
        <dbReference type="EMBL" id="KAF2201340.1"/>
    </source>
</evidence>
<dbReference type="OrthoDB" id="3713270at2759"/>
<sequence>MSTAPLQITVQNKVSLTSLPTEVLIKIFGFLPSFSEAFAFAASCRRLRCVWIGNTNQIYRGISPRSIPCERLARRFYAVQGGPTVGSPLSAQDVYKMVRNTNIVDKAMKMFEREIVSRVRNADGPKHPPHLSKPERQRFFRSYYHLWTHMRLDPTQWPSHLASLTLKQLYLLYEASHLTPSIGREEFIPPPAKALPDADPTPSSHTELSEKRRVLQTEIWRQIWDTVERIHGGSTPENPIHTHSPEYPWTEDVKTWGYRKWVCIWDHYQYQFKWMVLDRDPKKPPPISEREKEGLWSDSEDEEV</sequence>
<dbReference type="Pfam" id="PF12937">
    <property type="entry name" value="F-box-like"/>
    <property type="match status" value="1"/>
</dbReference>
<organism evidence="3 4">
    <name type="scientific">Delitschia confertaspora ATCC 74209</name>
    <dbReference type="NCBI Taxonomy" id="1513339"/>
    <lineage>
        <taxon>Eukaryota</taxon>
        <taxon>Fungi</taxon>
        <taxon>Dikarya</taxon>
        <taxon>Ascomycota</taxon>
        <taxon>Pezizomycotina</taxon>
        <taxon>Dothideomycetes</taxon>
        <taxon>Pleosporomycetidae</taxon>
        <taxon>Pleosporales</taxon>
        <taxon>Delitschiaceae</taxon>
        <taxon>Delitschia</taxon>
    </lineage>
</organism>
<dbReference type="InterPro" id="IPR036047">
    <property type="entry name" value="F-box-like_dom_sf"/>
</dbReference>
<evidence type="ECO:0000313" key="4">
    <source>
        <dbReference type="Proteomes" id="UP000799536"/>
    </source>
</evidence>
<dbReference type="AlphaFoldDB" id="A0A9P4JLI5"/>
<dbReference type="PROSITE" id="PS50181">
    <property type="entry name" value="FBOX"/>
    <property type="match status" value="1"/>
</dbReference>
<feature type="compositionally biased region" description="Basic and acidic residues" evidence="1">
    <location>
        <begin position="281"/>
        <end position="295"/>
    </location>
</feature>
<evidence type="ECO:0000259" key="2">
    <source>
        <dbReference type="PROSITE" id="PS50181"/>
    </source>
</evidence>
<dbReference type="Proteomes" id="UP000799536">
    <property type="component" value="Unassembled WGS sequence"/>
</dbReference>
<accession>A0A9P4JLI5</accession>
<protein>
    <recommendedName>
        <fullName evidence="2">F-box domain-containing protein</fullName>
    </recommendedName>
</protein>
<dbReference type="EMBL" id="ML993980">
    <property type="protein sequence ID" value="KAF2201340.1"/>
    <property type="molecule type" value="Genomic_DNA"/>
</dbReference>
<name>A0A9P4JLI5_9PLEO</name>
<feature type="region of interest" description="Disordered" evidence="1">
    <location>
        <begin position="281"/>
        <end position="304"/>
    </location>
</feature>
<evidence type="ECO:0000256" key="1">
    <source>
        <dbReference type="SAM" id="MobiDB-lite"/>
    </source>
</evidence>
<comment type="caution">
    <text evidence="3">The sequence shown here is derived from an EMBL/GenBank/DDBJ whole genome shotgun (WGS) entry which is preliminary data.</text>
</comment>
<keyword evidence="4" id="KW-1185">Reference proteome</keyword>
<reference evidence="3" key="1">
    <citation type="journal article" date="2020" name="Stud. Mycol.">
        <title>101 Dothideomycetes genomes: a test case for predicting lifestyles and emergence of pathogens.</title>
        <authorList>
            <person name="Haridas S."/>
            <person name="Albert R."/>
            <person name="Binder M."/>
            <person name="Bloem J."/>
            <person name="Labutti K."/>
            <person name="Salamov A."/>
            <person name="Andreopoulos B."/>
            <person name="Baker S."/>
            <person name="Barry K."/>
            <person name="Bills G."/>
            <person name="Bluhm B."/>
            <person name="Cannon C."/>
            <person name="Castanera R."/>
            <person name="Culley D."/>
            <person name="Daum C."/>
            <person name="Ezra D."/>
            <person name="Gonzalez J."/>
            <person name="Henrissat B."/>
            <person name="Kuo A."/>
            <person name="Liang C."/>
            <person name="Lipzen A."/>
            <person name="Lutzoni F."/>
            <person name="Magnuson J."/>
            <person name="Mondo S."/>
            <person name="Nolan M."/>
            <person name="Ohm R."/>
            <person name="Pangilinan J."/>
            <person name="Park H.-J."/>
            <person name="Ramirez L."/>
            <person name="Alfaro M."/>
            <person name="Sun H."/>
            <person name="Tritt A."/>
            <person name="Yoshinaga Y."/>
            <person name="Zwiers L.-H."/>
            <person name="Turgeon B."/>
            <person name="Goodwin S."/>
            <person name="Spatafora J."/>
            <person name="Crous P."/>
            <person name="Grigoriev I."/>
        </authorList>
    </citation>
    <scope>NUCLEOTIDE SEQUENCE</scope>
    <source>
        <strain evidence="3">ATCC 74209</strain>
    </source>
</reference>
<feature type="region of interest" description="Disordered" evidence="1">
    <location>
        <begin position="188"/>
        <end position="210"/>
    </location>
</feature>
<feature type="domain" description="F-box" evidence="2">
    <location>
        <begin position="13"/>
        <end position="62"/>
    </location>
</feature>
<dbReference type="SUPFAM" id="SSF81383">
    <property type="entry name" value="F-box domain"/>
    <property type="match status" value="1"/>
</dbReference>